<accession>A0A1S1HFD9</accession>
<evidence type="ECO:0000313" key="2">
    <source>
        <dbReference type="EMBL" id="OHT20857.1"/>
    </source>
</evidence>
<dbReference type="SUPFAM" id="SSF56300">
    <property type="entry name" value="Metallo-dependent phosphatases"/>
    <property type="match status" value="1"/>
</dbReference>
<feature type="domain" description="Calcineurin-like phosphoesterase" evidence="1">
    <location>
        <begin position="26"/>
        <end position="217"/>
    </location>
</feature>
<protein>
    <submittedName>
        <fullName evidence="2">Serine/threonine-protein phosphatase 1</fullName>
        <ecNumber evidence="2">3.1.3.16</ecNumber>
    </submittedName>
</protein>
<dbReference type="InterPro" id="IPR004843">
    <property type="entry name" value="Calcineurin-like_PHP"/>
</dbReference>
<dbReference type="OrthoDB" id="9807890at2"/>
<dbReference type="GO" id="GO:0005737">
    <property type="term" value="C:cytoplasm"/>
    <property type="evidence" value="ECO:0007669"/>
    <property type="project" value="TreeGrafter"/>
</dbReference>
<dbReference type="AlphaFoldDB" id="A0A1S1HFD9"/>
<dbReference type="Gene3D" id="3.60.21.10">
    <property type="match status" value="1"/>
</dbReference>
<dbReference type="EC" id="3.1.3.16" evidence="2"/>
<evidence type="ECO:0000313" key="3">
    <source>
        <dbReference type="Proteomes" id="UP000179467"/>
    </source>
</evidence>
<dbReference type="GO" id="GO:0008803">
    <property type="term" value="F:bis(5'-nucleosyl)-tetraphosphatase (symmetrical) activity"/>
    <property type="evidence" value="ECO:0007669"/>
    <property type="project" value="TreeGrafter"/>
</dbReference>
<proteinExistence type="predicted"/>
<dbReference type="GO" id="GO:0004722">
    <property type="term" value="F:protein serine/threonine phosphatase activity"/>
    <property type="evidence" value="ECO:0007669"/>
    <property type="project" value="UniProtKB-EC"/>
</dbReference>
<gene>
    <name evidence="2" type="primary">pphA</name>
    <name evidence="2" type="ORF">BHE75_02861</name>
</gene>
<evidence type="ECO:0000259" key="1">
    <source>
        <dbReference type="Pfam" id="PF00149"/>
    </source>
</evidence>
<organism evidence="2 3">
    <name type="scientific">Edaphosphingomonas haloaromaticamans</name>
    <dbReference type="NCBI Taxonomy" id="653954"/>
    <lineage>
        <taxon>Bacteria</taxon>
        <taxon>Pseudomonadati</taxon>
        <taxon>Pseudomonadota</taxon>
        <taxon>Alphaproteobacteria</taxon>
        <taxon>Sphingomonadales</taxon>
        <taxon>Rhizorhabdaceae</taxon>
        <taxon>Edaphosphingomonas</taxon>
    </lineage>
</organism>
<dbReference type="InterPro" id="IPR050126">
    <property type="entry name" value="Ap4A_hydrolase"/>
</dbReference>
<dbReference type="RefSeq" id="WP_070934258.1">
    <property type="nucleotide sequence ID" value="NZ_MIPT01000001.1"/>
</dbReference>
<dbReference type="EMBL" id="MIPT01000001">
    <property type="protein sequence ID" value="OHT20857.1"/>
    <property type="molecule type" value="Genomic_DNA"/>
</dbReference>
<dbReference type="PANTHER" id="PTHR42850">
    <property type="entry name" value="METALLOPHOSPHOESTERASE"/>
    <property type="match status" value="1"/>
</dbReference>
<dbReference type="InterPro" id="IPR029052">
    <property type="entry name" value="Metallo-depent_PP-like"/>
</dbReference>
<dbReference type="Proteomes" id="UP000179467">
    <property type="component" value="Unassembled WGS sequence"/>
</dbReference>
<dbReference type="PANTHER" id="PTHR42850:SF4">
    <property type="entry name" value="ZINC-DEPENDENT ENDOPOLYPHOSPHATASE"/>
    <property type="match status" value="1"/>
</dbReference>
<keyword evidence="2" id="KW-0378">Hydrolase</keyword>
<comment type="caution">
    <text evidence="2">The sequence shown here is derived from an EMBL/GenBank/DDBJ whole genome shotgun (WGS) entry which is preliminary data.</text>
</comment>
<dbReference type="CDD" id="cd00144">
    <property type="entry name" value="MPP_PPP_family"/>
    <property type="match status" value="1"/>
</dbReference>
<sequence length="253" mass="27246">MLSRASSLLPWKRRSAVPTALPAGQRVCAIGDIHGCLDMFGHLLERIDEDLAMRGGGATEVVILGDFIDRGPDSAALVELLRAFDADSGVTVLMGNHEAMAVDALRGGDEAMALWLGNGGGETLESWGVPPAVLDAGDVEAIAAAARDIVPQDAIAWLEALPHYKIVGDYLFVHAGVRPGVPIADQDPRDLLWIRDEFLDSKADHGHFVIHGHSATEQVQERRNRIGIDTGAYWTGRLTALCLEGTDRWLIST</sequence>
<dbReference type="Pfam" id="PF00149">
    <property type="entry name" value="Metallophos"/>
    <property type="match status" value="1"/>
</dbReference>
<keyword evidence="3" id="KW-1185">Reference proteome</keyword>
<dbReference type="GO" id="GO:0110154">
    <property type="term" value="P:RNA decapping"/>
    <property type="evidence" value="ECO:0007669"/>
    <property type="project" value="TreeGrafter"/>
</dbReference>
<reference evidence="2 3" key="1">
    <citation type="submission" date="2016-09" db="EMBL/GenBank/DDBJ databases">
        <title>Metabolic pathway, cell adaptation mechanisms and a novel monoxygenase revealed through proteogenomic-transcription analysis of a Sphingomonas haloaromaticamans strain degrading the fungicide ortho-phenylphenol.</title>
        <authorList>
            <person name="Perruchon C."/>
            <person name="Papadopoulou E.S."/>
            <person name="Rousidou C."/>
            <person name="Vasileiadis S."/>
            <person name="Tanou G."/>
            <person name="Amoutzias G."/>
            <person name="Molassiotis A."/>
            <person name="Karpouzas D.G."/>
        </authorList>
    </citation>
    <scope>NUCLEOTIDE SEQUENCE [LARGE SCALE GENOMIC DNA]</scope>
    <source>
        <strain evidence="2 3">P3</strain>
    </source>
</reference>
<name>A0A1S1HFD9_9SPHN</name>